<reference evidence="3" key="1">
    <citation type="submission" date="2021-01" db="EMBL/GenBank/DDBJ databases">
        <authorList>
            <person name="Corre E."/>
            <person name="Pelletier E."/>
            <person name="Niang G."/>
            <person name="Scheremetjew M."/>
            <person name="Finn R."/>
            <person name="Kale V."/>
            <person name="Holt S."/>
            <person name="Cochrane G."/>
            <person name="Meng A."/>
            <person name="Brown T."/>
            <person name="Cohen L."/>
        </authorList>
    </citation>
    <scope>NUCLEOTIDE SEQUENCE</scope>
    <source>
        <strain evidence="3">Grunow 1884</strain>
    </source>
</reference>
<evidence type="ECO:0000313" key="3">
    <source>
        <dbReference type="EMBL" id="CAD9353280.1"/>
    </source>
</evidence>
<gene>
    <name evidence="3" type="ORF">OSIN01602_LOCUS16886</name>
</gene>
<proteinExistence type="predicted"/>
<evidence type="ECO:0000256" key="2">
    <source>
        <dbReference type="SAM" id="SignalP"/>
    </source>
</evidence>
<sequence length="172" mass="19442">MKLVTCLLLLLSASPAVSPAPPKFLDPKEVWSHIRSKDERELRHILAELNIPYGDDLSVEELREHVYDEDAMEQWLERHPEERLIASGGSGLPGFDDLGGIGPPTEELLRGQQGQPEDFDFDPSEEKNKDKRAILEKLKDLGIKDLGRYARMPLKQLKGIEKIMDGEMGDEL</sequence>
<evidence type="ECO:0000256" key="1">
    <source>
        <dbReference type="SAM" id="MobiDB-lite"/>
    </source>
</evidence>
<feature type="region of interest" description="Disordered" evidence="1">
    <location>
        <begin position="95"/>
        <end position="130"/>
    </location>
</feature>
<dbReference type="EMBL" id="HBGO01029436">
    <property type="protein sequence ID" value="CAD9353280.1"/>
    <property type="molecule type" value="Transcribed_RNA"/>
</dbReference>
<protein>
    <submittedName>
        <fullName evidence="3">Uncharacterized protein</fullName>
    </submittedName>
</protein>
<dbReference type="AlphaFoldDB" id="A0A7S1ZZP5"/>
<organism evidence="3">
    <name type="scientific">Trieres chinensis</name>
    <name type="common">Marine centric diatom</name>
    <name type="synonym">Odontella sinensis</name>
    <dbReference type="NCBI Taxonomy" id="1514140"/>
    <lineage>
        <taxon>Eukaryota</taxon>
        <taxon>Sar</taxon>
        <taxon>Stramenopiles</taxon>
        <taxon>Ochrophyta</taxon>
        <taxon>Bacillariophyta</taxon>
        <taxon>Mediophyceae</taxon>
        <taxon>Biddulphiophycidae</taxon>
        <taxon>Eupodiscales</taxon>
        <taxon>Parodontellaceae</taxon>
        <taxon>Trieres</taxon>
    </lineage>
</organism>
<keyword evidence="2" id="KW-0732">Signal</keyword>
<feature type="chain" id="PRO_5030716378" evidence="2">
    <location>
        <begin position="20"/>
        <end position="172"/>
    </location>
</feature>
<accession>A0A7S1ZZP5</accession>
<feature type="signal peptide" evidence="2">
    <location>
        <begin position="1"/>
        <end position="19"/>
    </location>
</feature>
<name>A0A7S1ZZP5_TRICV</name>